<comment type="caution">
    <text evidence="1">The sequence shown here is derived from an EMBL/GenBank/DDBJ whole genome shotgun (WGS) entry which is preliminary data.</text>
</comment>
<organism evidence="1 2">
    <name type="scientific">Pyropia yezoensis</name>
    <name type="common">Susabi-nori</name>
    <name type="synonym">Porphyra yezoensis</name>
    <dbReference type="NCBI Taxonomy" id="2788"/>
    <lineage>
        <taxon>Eukaryota</taxon>
        <taxon>Rhodophyta</taxon>
        <taxon>Bangiophyceae</taxon>
        <taxon>Bangiales</taxon>
        <taxon>Bangiaceae</taxon>
        <taxon>Pyropia</taxon>
    </lineage>
</organism>
<protein>
    <submittedName>
        <fullName evidence="1">Uncharacterized protein</fullName>
    </submittedName>
</protein>
<gene>
    <name evidence="1" type="ORF">I4F81_012564</name>
</gene>
<evidence type="ECO:0000313" key="1">
    <source>
        <dbReference type="EMBL" id="KAK1870102.1"/>
    </source>
</evidence>
<evidence type="ECO:0000313" key="2">
    <source>
        <dbReference type="Proteomes" id="UP000798662"/>
    </source>
</evidence>
<dbReference type="EMBL" id="CM020620">
    <property type="protein sequence ID" value="KAK1870102.1"/>
    <property type="molecule type" value="Genomic_DNA"/>
</dbReference>
<dbReference type="Proteomes" id="UP000798662">
    <property type="component" value="Chromosome 3"/>
</dbReference>
<keyword evidence="2" id="KW-1185">Reference proteome</keyword>
<sequence>MATTPPPRRSGRLRRLPPKLRDASPPATGAPARTRTTGTTPTVAWAAAAAASKVDAAVGVIAAGAVGRRKASRRPSAPMTTEAVAAAAMGHCRDGAAEAKRRCPPGSAALGAAPSSIIPTGSMTPTSPRPTTSSTRTTSPRRSAAETASPCRSSRPTRASSPGSRMDPPSSTRRPLLTRSPPGPRSCPTPPSRSTTSETRSPPRGWQTASPVQPSQARSCSTSPRPSTTTWSTSSATLSARRCTALPRPCLATPSAVPKADAGWLRWPATRSRSTLRPPRRSAPTSTAEARPSPAGAEAGEVAGAAAAAVAAAAAAAAAATRPSASPRPSGRRRRGRRRRGECLAECILGRPNAVFLRGHAAAAARSRGPPAAGAGPAIGSSGASRPALVGPPHAGGTAGPGFVAGSRRCRYAHGRQPDGVGRHLEQDGAGAWVARPRAPPSPHQRAGVGDRAPRPAVLRRTFAGRGHDGADHDGLPGERPRDQQWDVQVGGDDGGTSVVEAVLCAARGAGAGESPSVGGELRGRSTVPVDRQHRLVAVRRGVSAARGQVRATHTGPVCDQRHPQVRSLLFGHGRPRHGGGQRVCSPLGKRELLVQPALPAAGVGRGGDHPPAGGGDLDRAGLARSGVVAPSSGGVRRLRGVAAGGGGVYPRRAGQPGAGTQVGGSGLPLLRRLRHPVPRLVRWQRLCDRVTGARLGTGAGALEGAGLQAAAHQTSTAAKYINGREQFVTFRAAAQLRPLPAAAETVVRYLGHVKTLGIVAARSLGNRLAPIAAVHALAGYPSPTKDGLVKRAKRGYRYVYTATTGARPERRGPLPASALEAFLDLWPSAGPDLRDKIAGTALAFLLFNRPGAASHMRALDIFPARAGLEIQVPDYKGAVLKDADRLAYTVPVAAGGWAGDRALRIIRSHWRAHTAAGRPRDGRLFAPAGTVKPLPARIVTRWMRELLALTAVRAPLGTKWSGHSLRTGAASEAHAIGLRDALLRQLMGLADIKTAYMH</sequence>
<reference evidence="1" key="1">
    <citation type="submission" date="2019-11" db="EMBL/GenBank/DDBJ databases">
        <title>Nori genome reveals adaptations in red seaweeds to the harsh intertidal environment.</title>
        <authorList>
            <person name="Wang D."/>
            <person name="Mao Y."/>
        </authorList>
    </citation>
    <scope>NUCLEOTIDE SEQUENCE</scope>
    <source>
        <tissue evidence="1">Gametophyte</tissue>
    </source>
</reference>
<proteinExistence type="predicted"/>
<accession>A0ACC3CJX4</accession>
<name>A0ACC3CJX4_PYRYE</name>